<feature type="region of interest" description="Disordered" evidence="1">
    <location>
        <begin position="22"/>
        <end position="45"/>
    </location>
</feature>
<proteinExistence type="predicted"/>
<comment type="caution">
    <text evidence="2">The sequence shown here is derived from an EMBL/GenBank/DDBJ whole genome shotgun (WGS) entry which is preliminary data.</text>
</comment>
<feature type="compositionally biased region" description="Basic and acidic residues" evidence="1">
    <location>
        <begin position="22"/>
        <end position="31"/>
    </location>
</feature>
<evidence type="ECO:0000313" key="2">
    <source>
        <dbReference type="EMBL" id="GIY76259.1"/>
    </source>
</evidence>
<feature type="region of interest" description="Disordered" evidence="1">
    <location>
        <begin position="75"/>
        <end position="109"/>
    </location>
</feature>
<organism evidence="2 3">
    <name type="scientific">Caerostris extrusa</name>
    <name type="common">Bark spider</name>
    <name type="synonym">Caerostris bankana</name>
    <dbReference type="NCBI Taxonomy" id="172846"/>
    <lineage>
        <taxon>Eukaryota</taxon>
        <taxon>Metazoa</taxon>
        <taxon>Ecdysozoa</taxon>
        <taxon>Arthropoda</taxon>
        <taxon>Chelicerata</taxon>
        <taxon>Arachnida</taxon>
        <taxon>Araneae</taxon>
        <taxon>Araneomorphae</taxon>
        <taxon>Entelegynae</taxon>
        <taxon>Araneoidea</taxon>
        <taxon>Araneidae</taxon>
        <taxon>Caerostris</taxon>
    </lineage>
</organism>
<sequence>MSIRPIEDVDPEVLKEVEKEMQNEETIKQNKDISPVPETLDAEKSEADVKYDDMPEAMLPPPEIPIVGVLDVEKKDEEMEEKTTMDKEPELELKAESEISENQKKTHYG</sequence>
<gene>
    <name evidence="2" type="ORF">CEXT_753181</name>
</gene>
<dbReference type="EMBL" id="BPLR01015456">
    <property type="protein sequence ID" value="GIY76259.1"/>
    <property type="molecule type" value="Genomic_DNA"/>
</dbReference>
<name>A0AAV4W2X6_CAEEX</name>
<evidence type="ECO:0000313" key="3">
    <source>
        <dbReference type="Proteomes" id="UP001054945"/>
    </source>
</evidence>
<evidence type="ECO:0000256" key="1">
    <source>
        <dbReference type="SAM" id="MobiDB-lite"/>
    </source>
</evidence>
<keyword evidence="3" id="KW-1185">Reference proteome</keyword>
<reference evidence="2 3" key="1">
    <citation type="submission" date="2021-06" db="EMBL/GenBank/DDBJ databases">
        <title>Caerostris extrusa draft genome.</title>
        <authorList>
            <person name="Kono N."/>
            <person name="Arakawa K."/>
        </authorList>
    </citation>
    <scope>NUCLEOTIDE SEQUENCE [LARGE SCALE GENOMIC DNA]</scope>
</reference>
<protein>
    <submittedName>
        <fullName evidence="2">Uncharacterized protein</fullName>
    </submittedName>
</protein>
<accession>A0AAV4W2X6</accession>
<dbReference type="Proteomes" id="UP001054945">
    <property type="component" value="Unassembled WGS sequence"/>
</dbReference>
<dbReference type="AlphaFoldDB" id="A0AAV4W2X6"/>